<name>A0A1H9M021_9PSEU</name>
<feature type="signal peptide" evidence="1">
    <location>
        <begin position="1"/>
        <end position="20"/>
    </location>
</feature>
<evidence type="ECO:0008006" key="4">
    <source>
        <dbReference type="Google" id="ProtNLM"/>
    </source>
</evidence>
<organism evidence="2 3">
    <name type="scientific">Lentzea xinjiangensis</name>
    <dbReference type="NCBI Taxonomy" id="402600"/>
    <lineage>
        <taxon>Bacteria</taxon>
        <taxon>Bacillati</taxon>
        <taxon>Actinomycetota</taxon>
        <taxon>Actinomycetes</taxon>
        <taxon>Pseudonocardiales</taxon>
        <taxon>Pseudonocardiaceae</taxon>
        <taxon>Lentzea</taxon>
    </lineage>
</organism>
<evidence type="ECO:0000256" key="1">
    <source>
        <dbReference type="SAM" id="SignalP"/>
    </source>
</evidence>
<dbReference type="OrthoDB" id="3685677at2"/>
<reference evidence="3" key="1">
    <citation type="submission" date="2016-10" db="EMBL/GenBank/DDBJ databases">
        <authorList>
            <person name="Varghese N."/>
            <person name="Submissions S."/>
        </authorList>
    </citation>
    <scope>NUCLEOTIDE SEQUENCE [LARGE SCALE GENOMIC DNA]</scope>
    <source>
        <strain evidence="3">CGMCC 4.3525</strain>
    </source>
</reference>
<evidence type="ECO:0000313" key="2">
    <source>
        <dbReference type="EMBL" id="SER17018.1"/>
    </source>
</evidence>
<accession>A0A1H9M021</accession>
<dbReference type="STRING" id="402600.SAMN05216188_108186"/>
<evidence type="ECO:0000313" key="3">
    <source>
        <dbReference type="Proteomes" id="UP000199352"/>
    </source>
</evidence>
<feature type="chain" id="PRO_5039119982" description="DUF2690 domain-containing protein" evidence="1">
    <location>
        <begin position="21"/>
        <end position="140"/>
    </location>
</feature>
<dbReference type="RefSeq" id="WP_143116150.1">
    <property type="nucleotide sequence ID" value="NZ_FOFR01000008.1"/>
</dbReference>
<dbReference type="EMBL" id="FOFR01000008">
    <property type="protein sequence ID" value="SER17018.1"/>
    <property type="molecule type" value="Genomic_DNA"/>
</dbReference>
<sequence>MRKVKLVLPAVALSALSALAAGGTAQAEQAPGCAGTVQIGSTGYVKKSGTIIASVKQFKGCGKNWAYTYVWDSYAAQPGSFSSSAAMVVNGARDFGSNVNGYNKQDVWSKGTDTLTECTRAYGEVWGDGNVYSGQTDERC</sequence>
<keyword evidence="1" id="KW-0732">Signal</keyword>
<gene>
    <name evidence="2" type="ORF">SAMN05216188_108186</name>
</gene>
<dbReference type="AlphaFoldDB" id="A0A1H9M021"/>
<keyword evidence="3" id="KW-1185">Reference proteome</keyword>
<protein>
    <recommendedName>
        <fullName evidence="4">DUF2690 domain-containing protein</fullName>
    </recommendedName>
</protein>
<proteinExistence type="predicted"/>
<dbReference type="Proteomes" id="UP000199352">
    <property type="component" value="Unassembled WGS sequence"/>
</dbReference>